<proteinExistence type="predicted"/>
<protein>
    <submittedName>
        <fullName evidence="3">Membrane protein YkoI</fullName>
    </submittedName>
</protein>
<evidence type="ECO:0000259" key="2">
    <source>
        <dbReference type="Pfam" id="PF13670"/>
    </source>
</evidence>
<dbReference type="Proteomes" id="UP001256588">
    <property type="component" value="Unassembled WGS sequence"/>
</dbReference>
<name>A0ABU1XXX5_9GAMM</name>
<dbReference type="RefSeq" id="WP_310236085.1">
    <property type="nucleotide sequence ID" value="NZ_JAVDWO010000009.1"/>
</dbReference>
<dbReference type="InterPro" id="IPR025711">
    <property type="entry name" value="PepSY"/>
</dbReference>
<dbReference type="EMBL" id="JAVDWO010000009">
    <property type="protein sequence ID" value="MDR7193624.1"/>
    <property type="molecule type" value="Genomic_DNA"/>
</dbReference>
<organism evidence="3 4">
    <name type="scientific">Luteimonas terrae</name>
    <dbReference type="NCBI Taxonomy" id="1530191"/>
    <lineage>
        <taxon>Bacteria</taxon>
        <taxon>Pseudomonadati</taxon>
        <taxon>Pseudomonadota</taxon>
        <taxon>Gammaproteobacteria</taxon>
        <taxon>Lysobacterales</taxon>
        <taxon>Lysobacteraceae</taxon>
        <taxon>Luteimonas</taxon>
    </lineage>
</organism>
<feature type="domain" description="PepSY" evidence="2">
    <location>
        <begin position="89"/>
        <end position="140"/>
    </location>
</feature>
<feature type="signal peptide" evidence="1">
    <location>
        <begin position="1"/>
        <end position="23"/>
    </location>
</feature>
<dbReference type="Pfam" id="PF13670">
    <property type="entry name" value="PepSY_2"/>
    <property type="match status" value="2"/>
</dbReference>
<keyword evidence="4" id="KW-1185">Reference proteome</keyword>
<comment type="caution">
    <text evidence="3">The sequence shown here is derived from an EMBL/GenBank/DDBJ whole genome shotgun (WGS) entry which is preliminary data.</text>
</comment>
<accession>A0ABU1XXX5</accession>
<evidence type="ECO:0000313" key="4">
    <source>
        <dbReference type="Proteomes" id="UP001256588"/>
    </source>
</evidence>
<gene>
    <name evidence="3" type="ORF">J2W68_002361</name>
</gene>
<feature type="domain" description="PepSY" evidence="2">
    <location>
        <begin position="10"/>
        <end position="78"/>
    </location>
</feature>
<reference evidence="3 4" key="1">
    <citation type="submission" date="2023-07" db="EMBL/GenBank/DDBJ databases">
        <title>Sorghum-associated microbial communities from plants grown in Nebraska, USA.</title>
        <authorList>
            <person name="Schachtman D."/>
        </authorList>
    </citation>
    <scope>NUCLEOTIDE SEQUENCE [LARGE SCALE GENOMIC DNA]</scope>
    <source>
        <strain evidence="3 4">4099</strain>
    </source>
</reference>
<evidence type="ECO:0000313" key="3">
    <source>
        <dbReference type="EMBL" id="MDR7193624.1"/>
    </source>
</evidence>
<sequence>MKQSTAVRGLVLALSLAAGAAVAQDAMTSTQVRAALTEGGYTEITDVEFKDGVWKADVKDANGSKIDVRLDPATGRIYPENAGATSLGEADIRAKLTAAGYTRIDDVKFDDGMWEAEADNAQGVRMDLKLDPEDGRVVSESRD</sequence>
<evidence type="ECO:0000256" key="1">
    <source>
        <dbReference type="SAM" id="SignalP"/>
    </source>
</evidence>
<keyword evidence="1" id="KW-0732">Signal</keyword>
<feature type="chain" id="PRO_5045410340" evidence="1">
    <location>
        <begin position="24"/>
        <end position="143"/>
    </location>
</feature>